<reference evidence="3" key="1">
    <citation type="journal article" date="2009" name="BMC Bioinformatics">
        <title>The Mycoplasma conjunctivae genome sequencing, annotation and analysis.</title>
        <authorList>
            <person name="Calderon-Copete S.P."/>
            <person name="Wigger G."/>
            <person name="Wunderlin C."/>
            <person name="Schmidheini T."/>
            <person name="Frey J."/>
            <person name="Quail M.A."/>
            <person name="Falquet L."/>
        </authorList>
    </citation>
    <scope>NUCLEOTIDE SEQUENCE [LARGE SCALE GENOMIC DNA]</scope>
    <source>
        <strain evidence="3">ATCC 25834 / NCTC 10147 / HRC/581</strain>
    </source>
</reference>
<dbReference type="Gene3D" id="3.90.1300.10">
    <property type="entry name" value="Amidase signature (AS) domain"/>
    <property type="match status" value="1"/>
</dbReference>
<dbReference type="NCBIfam" id="NF005517">
    <property type="entry name" value="PRK07139.1"/>
    <property type="match status" value="1"/>
</dbReference>
<organism evidence="2 3">
    <name type="scientific">Mesomycoplasma conjunctivae (strain ATCC 25834 / NCTC 10147 / HRC/581)</name>
    <name type="common">Mycoplasma conjunctivae</name>
    <dbReference type="NCBI Taxonomy" id="572263"/>
    <lineage>
        <taxon>Bacteria</taxon>
        <taxon>Bacillati</taxon>
        <taxon>Mycoplasmatota</taxon>
        <taxon>Mycoplasmoidales</taxon>
        <taxon>Metamycoplasmataceae</taxon>
        <taxon>Mesomycoplasma</taxon>
    </lineage>
</organism>
<dbReference type="PANTHER" id="PTHR11895:SF151">
    <property type="entry name" value="GLUTAMYL-TRNA(GLN) AMIDOTRANSFERASE SUBUNIT A"/>
    <property type="match status" value="1"/>
</dbReference>
<dbReference type="InterPro" id="IPR000120">
    <property type="entry name" value="Amidase"/>
</dbReference>
<evidence type="ECO:0000259" key="1">
    <source>
        <dbReference type="Pfam" id="PF01425"/>
    </source>
</evidence>
<dbReference type="KEGG" id="mco:MCJ_001650"/>
<sequence length="437" mass="48477">MIKYKYDAQKAKQELAKNSNSVGYWFTDFEEKSGSLTNSTFSIKENFATSQGVSHGSSKSLINFQPSYNATIFEKLVNAGAKPLFKTHNDELGLGGKGLFSAFGEIYNPLDASKLVGGSSSGSAATLNYVSFAIASDTGDSIRRPASFIGKVGFKPTYGAVSRYGLFSYATSLDTVGWLSHNVADSIEVAKVAFGRDEKDLTSIAISVANASKQKPKKIAVFNFENEVKSFVNEQLFKLIDKLRNEEIEVEIIKPDTKILSAISIVYKIVSYAEVTSNLSAINGISFAHAPKNQSWEQIMFDTRSSGFGLVLQKRLIWGSYFLKEENQKKYLLKAKKVRRIIANYYKKFLENYDIVIFPSYYSIAPDIQGKNEDDESKITSNILTISNLTGNPSLSIPLGKYQGLPFNITIDANLKEDEKLLSFALYIEEKIGEINE</sequence>
<dbReference type="HOGENOM" id="CLU_009600_7_6_14"/>
<name>C5J5W6_MESCH</name>
<gene>
    <name evidence="2" type="primary">gatA</name>
    <name evidence="2" type="ordered locus">MCJ_001650</name>
</gene>
<dbReference type="PANTHER" id="PTHR11895">
    <property type="entry name" value="TRANSAMIDASE"/>
    <property type="match status" value="1"/>
</dbReference>
<feature type="domain" description="Amidase" evidence="1">
    <location>
        <begin position="30"/>
        <end position="422"/>
    </location>
</feature>
<dbReference type="InterPro" id="IPR023631">
    <property type="entry name" value="Amidase_dom"/>
</dbReference>
<evidence type="ECO:0000313" key="3">
    <source>
        <dbReference type="Proteomes" id="UP000001491"/>
    </source>
</evidence>
<dbReference type="Pfam" id="PF01425">
    <property type="entry name" value="Amidase"/>
    <property type="match status" value="1"/>
</dbReference>
<dbReference type="GO" id="GO:0016740">
    <property type="term" value="F:transferase activity"/>
    <property type="evidence" value="ECO:0007669"/>
    <property type="project" value="UniProtKB-KW"/>
</dbReference>
<dbReference type="AlphaFoldDB" id="C5J5W6"/>
<dbReference type="Proteomes" id="UP000001491">
    <property type="component" value="Chromosome"/>
</dbReference>
<evidence type="ECO:0000313" key="2">
    <source>
        <dbReference type="EMBL" id="CAT04857.1"/>
    </source>
</evidence>
<dbReference type="eggNOG" id="COG0154">
    <property type="taxonomic scope" value="Bacteria"/>
</dbReference>
<keyword evidence="3" id="KW-1185">Reference proteome</keyword>
<dbReference type="InterPro" id="IPR036928">
    <property type="entry name" value="AS_sf"/>
</dbReference>
<dbReference type="EMBL" id="FM864216">
    <property type="protein sequence ID" value="CAT04857.1"/>
    <property type="molecule type" value="Genomic_DNA"/>
</dbReference>
<protein>
    <submittedName>
        <fullName evidence="2">Glutamyl-tRNA amidotransferase subunit A</fullName>
    </submittedName>
</protein>
<accession>C5J5W6</accession>
<dbReference type="SUPFAM" id="SSF75304">
    <property type="entry name" value="Amidase signature (AS) enzymes"/>
    <property type="match status" value="1"/>
</dbReference>
<proteinExistence type="predicted"/>